<evidence type="ECO:0000256" key="1">
    <source>
        <dbReference type="SAM" id="MobiDB-lite"/>
    </source>
</evidence>
<evidence type="ECO:0000313" key="3">
    <source>
        <dbReference type="Proteomes" id="UP001501414"/>
    </source>
</evidence>
<feature type="region of interest" description="Disordered" evidence="1">
    <location>
        <begin position="86"/>
        <end position="168"/>
    </location>
</feature>
<keyword evidence="3" id="KW-1185">Reference proteome</keyword>
<comment type="caution">
    <text evidence="2">The sequence shown here is derived from an EMBL/GenBank/DDBJ whole genome shotgun (WGS) entry which is preliminary data.</text>
</comment>
<accession>A0ABN1XUQ0</accession>
<sequence length="168" mass="18194">MVLRRRPATAKEQEHGVVPQEARPGVEAAAERIVRQSIRATVDLVDDPAAEIPGCDGWAVGIRDLDPVPLAVLRAGEDSGVPGVCRRQGRYPFRDDPDSVAGQEAAARRQAAADRNRAQRARDAARESARTTAQRRRDAAVPAQRTRTPGEARQRAWDAHLARQGAGA</sequence>
<proteinExistence type="predicted"/>
<name>A0ABN1XUQ0_9PSEU</name>
<feature type="compositionally biased region" description="Basic and acidic residues" evidence="1">
    <location>
        <begin position="111"/>
        <end position="139"/>
    </location>
</feature>
<organism evidence="2 3">
    <name type="scientific">Pseudonocardia kongjuensis</name>
    <dbReference type="NCBI Taxonomy" id="102227"/>
    <lineage>
        <taxon>Bacteria</taxon>
        <taxon>Bacillati</taxon>
        <taxon>Actinomycetota</taxon>
        <taxon>Actinomycetes</taxon>
        <taxon>Pseudonocardiales</taxon>
        <taxon>Pseudonocardiaceae</taxon>
        <taxon>Pseudonocardia</taxon>
    </lineage>
</organism>
<dbReference type="RefSeq" id="WP_344022862.1">
    <property type="nucleotide sequence ID" value="NZ_BAAAJK010000011.1"/>
</dbReference>
<protein>
    <submittedName>
        <fullName evidence="2">Uncharacterized protein</fullName>
    </submittedName>
</protein>
<feature type="compositionally biased region" description="Basic and acidic residues" evidence="1">
    <location>
        <begin position="148"/>
        <end position="161"/>
    </location>
</feature>
<gene>
    <name evidence="2" type="ORF">GCM10009613_30630</name>
</gene>
<dbReference type="EMBL" id="BAAAJK010000011">
    <property type="protein sequence ID" value="GAA1390287.1"/>
    <property type="molecule type" value="Genomic_DNA"/>
</dbReference>
<dbReference type="Proteomes" id="UP001501414">
    <property type="component" value="Unassembled WGS sequence"/>
</dbReference>
<reference evidence="2 3" key="1">
    <citation type="journal article" date="2019" name="Int. J. Syst. Evol. Microbiol.">
        <title>The Global Catalogue of Microorganisms (GCM) 10K type strain sequencing project: providing services to taxonomists for standard genome sequencing and annotation.</title>
        <authorList>
            <consortium name="The Broad Institute Genomics Platform"/>
            <consortium name="The Broad Institute Genome Sequencing Center for Infectious Disease"/>
            <person name="Wu L."/>
            <person name="Ma J."/>
        </authorList>
    </citation>
    <scope>NUCLEOTIDE SEQUENCE [LARGE SCALE GENOMIC DNA]</scope>
    <source>
        <strain evidence="2 3">JCM 11896</strain>
    </source>
</reference>
<evidence type="ECO:0000313" key="2">
    <source>
        <dbReference type="EMBL" id="GAA1390287.1"/>
    </source>
</evidence>
<feature type="region of interest" description="Disordered" evidence="1">
    <location>
        <begin position="1"/>
        <end position="24"/>
    </location>
</feature>